<evidence type="ECO:0000313" key="1">
    <source>
        <dbReference type="EMBL" id="AFL76234.1"/>
    </source>
</evidence>
<sequence length="163" mass="17896">MTQYAHIDNPIPQKLPHEFQHAGGLTMGLDAMSDERLAELGWYPVRYEPLEPGALGYAPIELIGSEFVIASLPGDLAVAEQQRLEEMTCSKLQAKLAIAALGLVADFMAWKAALDPVTDFVTLAFLEDAQTWRRLDPTFVAAMTALRKTDAEADAFFELAVTL</sequence>
<dbReference type="AlphaFoldDB" id="I3YGW6"/>
<protein>
    <submittedName>
        <fullName evidence="1">Uncharacterized protein</fullName>
    </submittedName>
</protein>
<dbReference type="STRING" id="765911.Thivi_4432"/>
<keyword evidence="2" id="KW-1185">Reference proteome</keyword>
<proteinExistence type="predicted"/>
<organism evidence="1 2">
    <name type="scientific">Thiocystis violascens (strain ATCC 17096 / DSM 198 / 6111)</name>
    <name type="common">Chromatium violascens</name>
    <dbReference type="NCBI Taxonomy" id="765911"/>
    <lineage>
        <taxon>Bacteria</taxon>
        <taxon>Pseudomonadati</taxon>
        <taxon>Pseudomonadota</taxon>
        <taxon>Gammaproteobacteria</taxon>
        <taxon>Chromatiales</taxon>
        <taxon>Chromatiaceae</taxon>
        <taxon>Thiocystis</taxon>
    </lineage>
</organism>
<dbReference type="KEGG" id="tvi:Thivi_4432"/>
<accession>I3YGW6</accession>
<dbReference type="EMBL" id="CP003154">
    <property type="protein sequence ID" value="AFL76234.1"/>
    <property type="molecule type" value="Genomic_DNA"/>
</dbReference>
<dbReference type="Proteomes" id="UP000006062">
    <property type="component" value="Chromosome"/>
</dbReference>
<reference evidence="1 2" key="1">
    <citation type="submission" date="2012-06" db="EMBL/GenBank/DDBJ databases">
        <title>Complete sequence of Thiocystis violascens DSM 198.</title>
        <authorList>
            <consortium name="US DOE Joint Genome Institute"/>
            <person name="Lucas S."/>
            <person name="Han J."/>
            <person name="Lapidus A."/>
            <person name="Cheng J.-F."/>
            <person name="Goodwin L."/>
            <person name="Pitluck S."/>
            <person name="Peters L."/>
            <person name="Ovchinnikova G."/>
            <person name="Teshima H."/>
            <person name="Detter J.C."/>
            <person name="Han C."/>
            <person name="Tapia R."/>
            <person name="Land M."/>
            <person name="Hauser L."/>
            <person name="Kyrpides N."/>
            <person name="Ivanova N."/>
            <person name="Pagani I."/>
            <person name="Vogl K."/>
            <person name="Liu Z."/>
            <person name="Frigaard N.-U."/>
            <person name="Bryant D."/>
            <person name="Woyke T."/>
        </authorList>
    </citation>
    <scope>NUCLEOTIDE SEQUENCE [LARGE SCALE GENOMIC DNA]</scope>
    <source>
        <strain evidence="2">ATCC 17096 / DSM 198 / 6111</strain>
    </source>
</reference>
<dbReference type="RefSeq" id="WP_014780610.1">
    <property type="nucleotide sequence ID" value="NC_018012.1"/>
</dbReference>
<name>I3YGW6_THIV6</name>
<evidence type="ECO:0000313" key="2">
    <source>
        <dbReference type="Proteomes" id="UP000006062"/>
    </source>
</evidence>
<dbReference type="HOGENOM" id="CLU_1626322_0_0_6"/>
<gene>
    <name evidence="1" type="ordered locus">Thivi_4432</name>
</gene>